<keyword evidence="2" id="KW-1185">Reference proteome</keyword>
<organism evidence="1 2">
    <name type="scientific">Pleurodeles waltl</name>
    <name type="common">Iberian ribbed newt</name>
    <dbReference type="NCBI Taxonomy" id="8319"/>
    <lineage>
        <taxon>Eukaryota</taxon>
        <taxon>Metazoa</taxon>
        <taxon>Chordata</taxon>
        <taxon>Craniata</taxon>
        <taxon>Vertebrata</taxon>
        <taxon>Euteleostomi</taxon>
        <taxon>Amphibia</taxon>
        <taxon>Batrachia</taxon>
        <taxon>Caudata</taxon>
        <taxon>Salamandroidea</taxon>
        <taxon>Salamandridae</taxon>
        <taxon>Pleurodelinae</taxon>
        <taxon>Pleurodeles</taxon>
    </lineage>
</organism>
<dbReference type="Proteomes" id="UP001066276">
    <property type="component" value="Chromosome 10"/>
</dbReference>
<evidence type="ECO:0000313" key="2">
    <source>
        <dbReference type="Proteomes" id="UP001066276"/>
    </source>
</evidence>
<accession>A0AAV7MD91</accession>
<protein>
    <submittedName>
        <fullName evidence="1">Uncharacterized protein</fullName>
    </submittedName>
</protein>
<comment type="caution">
    <text evidence="1">The sequence shown here is derived from an EMBL/GenBank/DDBJ whole genome shotgun (WGS) entry which is preliminary data.</text>
</comment>
<dbReference type="EMBL" id="JANPWB010000014">
    <property type="protein sequence ID" value="KAJ1101069.1"/>
    <property type="molecule type" value="Genomic_DNA"/>
</dbReference>
<sequence length="71" mass="7931">MTQIRRNQSINTALHVNRLKPYYDRTNLTLLMATDEGQEKESDPLPDLLSNTEADGLVEGVVLADCLTAEQ</sequence>
<dbReference type="AlphaFoldDB" id="A0AAV7MD91"/>
<evidence type="ECO:0000313" key="1">
    <source>
        <dbReference type="EMBL" id="KAJ1101069.1"/>
    </source>
</evidence>
<name>A0AAV7MD91_PLEWA</name>
<proteinExistence type="predicted"/>
<gene>
    <name evidence="1" type="ORF">NDU88_006143</name>
</gene>
<reference evidence="1" key="1">
    <citation type="journal article" date="2022" name="bioRxiv">
        <title>Sequencing and chromosome-scale assembly of the giantPleurodeles waltlgenome.</title>
        <authorList>
            <person name="Brown T."/>
            <person name="Elewa A."/>
            <person name="Iarovenko S."/>
            <person name="Subramanian E."/>
            <person name="Araus A.J."/>
            <person name="Petzold A."/>
            <person name="Susuki M."/>
            <person name="Suzuki K.-i.T."/>
            <person name="Hayashi T."/>
            <person name="Toyoda A."/>
            <person name="Oliveira C."/>
            <person name="Osipova E."/>
            <person name="Leigh N.D."/>
            <person name="Simon A."/>
            <person name="Yun M.H."/>
        </authorList>
    </citation>
    <scope>NUCLEOTIDE SEQUENCE</scope>
    <source>
        <strain evidence="1">20211129_DDA</strain>
        <tissue evidence="1">Liver</tissue>
    </source>
</reference>